<dbReference type="InterPro" id="IPR051453">
    <property type="entry name" value="MBL_Glyoxalase_II"/>
</dbReference>
<dbReference type="InterPro" id="IPR036866">
    <property type="entry name" value="RibonucZ/Hydroxyglut_hydro"/>
</dbReference>
<dbReference type="Proteomes" id="UP000182725">
    <property type="component" value="Unassembled WGS sequence"/>
</dbReference>
<dbReference type="SMART" id="SM00849">
    <property type="entry name" value="Lactamase_B"/>
    <property type="match status" value="1"/>
</dbReference>
<accession>A0A1H5JDG0</accession>
<evidence type="ECO:0000313" key="3">
    <source>
        <dbReference type="Proteomes" id="UP000182725"/>
    </source>
</evidence>
<dbReference type="Gene3D" id="3.60.15.10">
    <property type="entry name" value="Ribonuclease Z/Hydroxyacylglutathione hydrolase-like"/>
    <property type="match status" value="1"/>
</dbReference>
<dbReference type="EMBL" id="FNTV01000001">
    <property type="protein sequence ID" value="SEE50071.1"/>
    <property type="molecule type" value="Genomic_DNA"/>
</dbReference>
<dbReference type="PANTHER" id="PTHR46233">
    <property type="entry name" value="HYDROXYACYLGLUTATHIONE HYDROLASE GLOC"/>
    <property type="match status" value="1"/>
</dbReference>
<sequence length="229" mass="24068">MTVQSSLIHDLSAHTVRRLVVSAMYNNVYLITSKTTGAQILIDAADDLPAINVLLADAAGDAIVPTKLAMIATTHQHWDHVRALAALAGQSGAPTAAGADDIAGIDAEAGVLIGHALHNAGTLEVPGIKLATTHLRGHTPGSMAYVLREDTVQEAGNGKTLIFSGDSLFPGGVGNTDKDPKRFTQLLDDVQERLFAAYGDEAIVLPGHGDATTLGAERPSLPEWRERGW</sequence>
<dbReference type="RefSeq" id="WP_074711235.1">
    <property type="nucleotide sequence ID" value="NZ_FNTV01000001.1"/>
</dbReference>
<evidence type="ECO:0000259" key="1">
    <source>
        <dbReference type="SMART" id="SM00849"/>
    </source>
</evidence>
<dbReference type="InterPro" id="IPR001279">
    <property type="entry name" value="Metallo-B-lactamas"/>
</dbReference>
<reference evidence="2 3" key="1">
    <citation type="submission" date="2016-10" db="EMBL/GenBank/DDBJ databases">
        <authorList>
            <person name="de Groot N.N."/>
        </authorList>
    </citation>
    <scope>NUCLEOTIDE SEQUENCE [LARGE SCALE GENOMIC DNA]</scope>
    <source>
        <strain evidence="2 3">DSM 22274</strain>
    </source>
</reference>
<protein>
    <submittedName>
        <fullName evidence="2">Glyoxylase, beta-lactamase superfamily II</fullName>
    </submittedName>
</protein>
<dbReference type="CDD" id="cd06262">
    <property type="entry name" value="metallo-hydrolase-like_MBL-fold"/>
    <property type="match status" value="1"/>
</dbReference>
<evidence type="ECO:0000313" key="2">
    <source>
        <dbReference type="EMBL" id="SEE50071.1"/>
    </source>
</evidence>
<gene>
    <name evidence="2" type="ORF">SAMN04489740_1574</name>
</gene>
<proteinExistence type="predicted"/>
<dbReference type="Pfam" id="PF00753">
    <property type="entry name" value="Lactamase_B"/>
    <property type="match status" value="1"/>
</dbReference>
<feature type="domain" description="Metallo-beta-lactamase" evidence="1">
    <location>
        <begin position="25"/>
        <end position="208"/>
    </location>
</feature>
<dbReference type="SUPFAM" id="SSF56281">
    <property type="entry name" value="Metallo-hydrolase/oxidoreductase"/>
    <property type="match status" value="1"/>
</dbReference>
<dbReference type="PANTHER" id="PTHR46233:SF1">
    <property type="entry name" value="CONSERVED PROTEIN"/>
    <property type="match status" value="1"/>
</dbReference>
<dbReference type="AlphaFoldDB" id="A0A1H5JDG0"/>
<name>A0A1H5JDG0_9MICC</name>
<organism evidence="2 3">
    <name type="scientific">Arthrobacter alpinus</name>
    <dbReference type="NCBI Taxonomy" id="656366"/>
    <lineage>
        <taxon>Bacteria</taxon>
        <taxon>Bacillati</taxon>
        <taxon>Actinomycetota</taxon>
        <taxon>Actinomycetes</taxon>
        <taxon>Micrococcales</taxon>
        <taxon>Micrococcaceae</taxon>
        <taxon>Arthrobacter</taxon>
    </lineage>
</organism>